<dbReference type="KEGG" id="vg:65071136"/>
<dbReference type="EMBL" id="MK779875">
    <property type="protein sequence ID" value="QCW07644.1"/>
    <property type="molecule type" value="Genomic_DNA"/>
</dbReference>
<protein>
    <submittedName>
        <fullName evidence="1">Uncharacterized protein</fullName>
    </submittedName>
</protein>
<organism evidence="1 2">
    <name type="scientific">Lactococcus phage CHPC971</name>
    <dbReference type="NCBI Taxonomy" id="2575255"/>
    <lineage>
        <taxon>Viruses</taxon>
        <taxon>Duplodnaviria</taxon>
        <taxon>Heunggongvirae</taxon>
        <taxon>Uroviricota</taxon>
        <taxon>Caudoviricetes</taxon>
        <taxon>Fremauxvirus</taxon>
        <taxon>Fremauxvirus CHPC971</taxon>
    </lineage>
</organism>
<evidence type="ECO:0000313" key="1">
    <source>
        <dbReference type="EMBL" id="QCW07644.1"/>
    </source>
</evidence>
<proteinExistence type="predicted"/>
<reference evidence="1 2" key="1">
    <citation type="submission" date="2019-04" db="EMBL/GenBank/DDBJ databases">
        <authorList>
            <person name="de Jong A."/>
        </authorList>
    </citation>
    <scope>NUCLEOTIDE SEQUENCE [LARGE SCALE GENOMIC DNA]</scope>
</reference>
<name>A0A4Y5N1J9_9CAUD</name>
<accession>A0A4Y5N1J9</accession>
<keyword evidence="2" id="KW-1185">Reference proteome</keyword>
<dbReference type="Proteomes" id="UP000306022">
    <property type="component" value="Segment"/>
</dbReference>
<sequence>MNDIYMNDIYKTVVFENFEAAHGTLVLLMDIASEAFAATVWDYMILINENYDDNDLIPEVIDYGWTLDQLCRAKVIEQLGRPILVLPKPDRVLQIYDDEEERETYGITNLKDVVW</sequence>
<dbReference type="GeneID" id="65071136"/>
<dbReference type="RefSeq" id="YP_010082136.1">
    <property type="nucleotide sequence ID" value="NC_055027.1"/>
</dbReference>
<evidence type="ECO:0000313" key="2">
    <source>
        <dbReference type="Proteomes" id="UP000306022"/>
    </source>
</evidence>